<dbReference type="Proteomes" id="UP000309016">
    <property type="component" value="Chromosome"/>
</dbReference>
<accession>A0A5B7X3Y3</accession>
<dbReference type="EMBL" id="CP040812">
    <property type="protein sequence ID" value="QCY69323.1"/>
    <property type="molecule type" value="Genomic_DNA"/>
</dbReference>
<dbReference type="RefSeq" id="WP_139065892.1">
    <property type="nucleotide sequence ID" value="NZ_CP040812.1"/>
</dbReference>
<proteinExistence type="predicted"/>
<feature type="region of interest" description="Disordered" evidence="1">
    <location>
        <begin position="1"/>
        <end position="38"/>
    </location>
</feature>
<evidence type="ECO:0000256" key="1">
    <source>
        <dbReference type="SAM" id="MobiDB-lite"/>
    </source>
</evidence>
<dbReference type="KEGG" id="afla:FHG64_07905"/>
<gene>
    <name evidence="2" type="ORF">FHG64_07905</name>
</gene>
<feature type="compositionally biased region" description="Polar residues" evidence="1">
    <location>
        <begin position="1"/>
        <end position="10"/>
    </location>
</feature>
<keyword evidence="3" id="KW-1185">Reference proteome</keyword>
<sequence>MSNQKMSSTTDHSKIKSWVEARKGKPGLAKGNNETGRAGGLLRISFPGDASENVDKLPWDKFFTIFDENNLKFVYTDEPEGETKNKEFHFENKNG</sequence>
<name>A0A5B7X3Y3_9FLAO</name>
<evidence type="ECO:0000313" key="2">
    <source>
        <dbReference type="EMBL" id="QCY69323.1"/>
    </source>
</evidence>
<protein>
    <recommendedName>
        <fullName evidence="4">1,4-alpha-glucan branching enzyme</fullName>
    </recommendedName>
</protein>
<feature type="compositionally biased region" description="Basic and acidic residues" evidence="1">
    <location>
        <begin position="11"/>
        <end position="23"/>
    </location>
</feature>
<evidence type="ECO:0008006" key="4">
    <source>
        <dbReference type="Google" id="ProtNLM"/>
    </source>
</evidence>
<dbReference type="OrthoDB" id="9808866at2"/>
<evidence type="ECO:0000313" key="3">
    <source>
        <dbReference type="Proteomes" id="UP000309016"/>
    </source>
</evidence>
<organism evidence="2 3">
    <name type="scientific">Antarcticibacterium flavum</name>
    <dbReference type="NCBI Taxonomy" id="2058175"/>
    <lineage>
        <taxon>Bacteria</taxon>
        <taxon>Pseudomonadati</taxon>
        <taxon>Bacteroidota</taxon>
        <taxon>Flavobacteriia</taxon>
        <taxon>Flavobacteriales</taxon>
        <taxon>Flavobacteriaceae</taxon>
        <taxon>Antarcticibacterium</taxon>
    </lineage>
</organism>
<dbReference type="AlphaFoldDB" id="A0A5B7X3Y3"/>
<reference evidence="2 3" key="1">
    <citation type="submission" date="2019-06" db="EMBL/GenBank/DDBJ databases">
        <title>Complete genome sequence of Antarcticibacterium flavum KCTC 52984T from an Antarctic marine sediment.</title>
        <authorList>
            <person name="Lee Y.M."/>
            <person name="Shin S.C."/>
        </authorList>
    </citation>
    <scope>NUCLEOTIDE SEQUENCE [LARGE SCALE GENOMIC DNA]</scope>
    <source>
        <strain evidence="2 3">KCTC 52984</strain>
    </source>
</reference>